<comment type="subunit">
    <text evidence="3 7">Monomer.</text>
</comment>
<feature type="domain" description="Porphobilinogen deaminase C-terminal" evidence="9">
    <location>
        <begin position="218"/>
        <end position="299"/>
    </location>
</feature>
<dbReference type="EMBL" id="CP070496">
    <property type="protein sequence ID" value="QSB05586.1"/>
    <property type="molecule type" value="Genomic_DNA"/>
</dbReference>
<organism evidence="10 11">
    <name type="scientific">Natronoglycomyces albus</name>
    <dbReference type="NCBI Taxonomy" id="2811108"/>
    <lineage>
        <taxon>Bacteria</taxon>
        <taxon>Bacillati</taxon>
        <taxon>Actinomycetota</taxon>
        <taxon>Actinomycetes</taxon>
        <taxon>Glycomycetales</taxon>
        <taxon>Glycomycetaceae</taxon>
        <taxon>Natronoglycomyces</taxon>
    </lineage>
</organism>
<dbReference type="Proteomes" id="UP000662939">
    <property type="component" value="Chromosome"/>
</dbReference>
<dbReference type="AlphaFoldDB" id="A0A895XSR7"/>
<dbReference type="PROSITE" id="PS00533">
    <property type="entry name" value="PORPHOBILINOGEN_DEAM"/>
    <property type="match status" value="1"/>
</dbReference>
<dbReference type="PIRSF" id="PIRSF001438">
    <property type="entry name" value="4pyrrol_synth_OHMeBilane_synth"/>
    <property type="match status" value="1"/>
</dbReference>
<dbReference type="KEGG" id="nav:JQS30_01230"/>
<name>A0A895XSR7_9ACTN</name>
<evidence type="ECO:0000256" key="3">
    <source>
        <dbReference type="ARBA" id="ARBA00011245"/>
    </source>
</evidence>
<feature type="domain" description="Porphobilinogen deaminase N-terminal" evidence="8">
    <location>
        <begin position="2"/>
        <end position="203"/>
    </location>
</feature>
<dbReference type="SUPFAM" id="SSF53850">
    <property type="entry name" value="Periplasmic binding protein-like II"/>
    <property type="match status" value="1"/>
</dbReference>
<dbReference type="Gene3D" id="3.30.160.40">
    <property type="entry name" value="Porphobilinogen deaminase, C-terminal domain"/>
    <property type="match status" value="1"/>
</dbReference>
<evidence type="ECO:0000256" key="7">
    <source>
        <dbReference type="HAMAP-Rule" id="MF_00260"/>
    </source>
</evidence>
<dbReference type="NCBIfam" id="TIGR00212">
    <property type="entry name" value="hemC"/>
    <property type="match status" value="1"/>
</dbReference>
<gene>
    <name evidence="7 10" type="primary">hemC</name>
    <name evidence="10" type="ORF">JQS30_01230</name>
</gene>
<dbReference type="PRINTS" id="PR00151">
    <property type="entry name" value="PORPHBDMNASE"/>
</dbReference>
<dbReference type="Pfam" id="PF01379">
    <property type="entry name" value="Porphobil_deam"/>
    <property type="match status" value="1"/>
</dbReference>
<evidence type="ECO:0000256" key="1">
    <source>
        <dbReference type="ARBA" id="ARBA00002869"/>
    </source>
</evidence>
<evidence type="ECO:0000259" key="9">
    <source>
        <dbReference type="Pfam" id="PF03900"/>
    </source>
</evidence>
<feature type="modified residue" description="S-(dipyrrolylmethanemethyl)cysteine" evidence="7">
    <location>
        <position position="233"/>
    </location>
</feature>
<evidence type="ECO:0000259" key="8">
    <source>
        <dbReference type="Pfam" id="PF01379"/>
    </source>
</evidence>
<dbReference type="GO" id="GO:0006782">
    <property type="term" value="P:protoporphyrinogen IX biosynthetic process"/>
    <property type="evidence" value="ECO:0007669"/>
    <property type="project" value="UniProtKB-UniRule"/>
</dbReference>
<evidence type="ECO:0000313" key="11">
    <source>
        <dbReference type="Proteomes" id="UP000662939"/>
    </source>
</evidence>
<comment type="function">
    <text evidence="1 7">Tetrapolymerization of the monopyrrole PBG into the hydroxymethylbilane pre-uroporphyrinogen in several discrete steps.</text>
</comment>
<comment type="catalytic activity">
    <reaction evidence="6 7">
        <text>4 porphobilinogen + H2O = hydroxymethylbilane + 4 NH4(+)</text>
        <dbReference type="Rhea" id="RHEA:13185"/>
        <dbReference type="ChEBI" id="CHEBI:15377"/>
        <dbReference type="ChEBI" id="CHEBI:28938"/>
        <dbReference type="ChEBI" id="CHEBI:57845"/>
        <dbReference type="ChEBI" id="CHEBI:58126"/>
        <dbReference type="EC" id="2.5.1.61"/>
    </reaction>
</comment>
<comment type="miscellaneous">
    <text evidence="7">The porphobilinogen subunits are added to the dipyrromethane group.</text>
</comment>
<dbReference type="PANTHER" id="PTHR11557">
    <property type="entry name" value="PORPHOBILINOGEN DEAMINASE"/>
    <property type="match status" value="1"/>
</dbReference>
<dbReference type="InterPro" id="IPR022418">
    <property type="entry name" value="Porphobilinogen_deaminase_C"/>
</dbReference>
<keyword evidence="4 7" id="KW-0808">Transferase</keyword>
<evidence type="ECO:0000256" key="5">
    <source>
        <dbReference type="ARBA" id="ARBA00023244"/>
    </source>
</evidence>
<dbReference type="PANTHER" id="PTHR11557:SF0">
    <property type="entry name" value="PORPHOBILINOGEN DEAMINASE"/>
    <property type="match status" value="1"/>
</dbReference>
<evidence type="ECO:0000256" key="2">
    <source>
        <dbReference type="ARBA" id="ARBA00005638"/>
    </source>
</evidence>
<comment type="cofactor">
    <cofactor evidence="7">
        <name>dipyrromethane</name>
        <dbReference type="ChEBI" id="CHEBI:60342"/>
    </cofactor>
    <text evidence="7">Binds 1 dipyrromethane group covalently.</text>
</comment>
<dbReference type="GO" id="GO:0004418">
    <property type="term" value="F:hydroxymethylbilane synthase activity"/>
    <property type="evidence" value="ECO:0007669"/>
    <property type="project" value="UniProtKB-UniRule"/>
</dbReference>
<dbReference type="FunFam" id="3.40.190.10:FF:000005">
    <property type="entry name" value="Porphobilinogen deaminase"/>
    <property type="match status" value="1"/>
</dbReference>
<dbReference type="GO" id="GO:0005737">
    <property type="term" value="C:cytoplasm"/>
    <property type="evidence" value="ECO:0007669"/>
    <property type="project" value="UniProtKB-UniRule"/>
</dbReference>
<reference evidence="10" key="1">
    <citation type="submission" date="2021-02" db="EMBL/GenBank/DDBJ databases">
        <title>Natronoglycomyces albus gen. nov., sp. nov, a haloalkaliphilic actinobacterium from a soda solonchak soil.</title>
        <authorList>
            <person name="Sorokin D.Y."/>
            <person name="Khijniak T.V."/>
            <person name="Zakharycheva A.P."/>
            <person name="Boueva O.V."/>
            <person name="Ariskina E.V."/>
            <person name="Hahnke R.L."/>
            <person name="Bunk B."/>
            <person name="Sproer C."/>
            <person name="Schumann P."/>
            <person name="Evtushenko L.I."/>
            <person name="Kublanov I.V."/>
        </authorList>
    </citation>
    <scope>NUCLEOTIDE SEQUENCE</scope>
    <source>
        <strain evidence="10">DSM 106290</strain>
    </source>
</reference>
<dbReference type="HAMAP" id="MF_00260">
    <property type="entry name" value="Porphobil_deam"/>
    <property type="match status" value="1"/>
</dbReference>
<dbReference type="Pfam" id="PF03900">
    <property type="entry name" value="Porphobil_deamC"/>
    <property type="match status" value="1"/>
</dbReference>
<sequence length="308" mass="32148">MIRLGTRGSKLAMAQSQQVADEVARVTGDAVELVEITTPGDRSMAPVTQLGVGVFVSALREALEEDRIDVAVHSFKDLPTAQPDHLSIVAVPPRADARDALIASGKTLIDLPEGSRIGTGSPRRISQLLALGRGFECVPIRGNIDTRMARVGDDLDAVVLASAGLIRVGRQGEISEFLDPLQMLPAPAQGALAVECRKSDKTLSAILGKLNDRYSQTAVAAERGLLARLEAGCSAPVAALADVSEGEEPGDIDIYLRGAAIALDGSHTVKLSSTATVAADDDVFQTASNVGRALAEELLAEGAAELLK</sequence>
<keyword evidence="11" id="KW-1185">Reference proteome</keyword>
<dbReference type="InterPro" id="IPR022417">
    <property type="entry name" value="Porphobilin_deaminase_N"/>
</dbReference>
<keyword evidence="5 7" id="KW-0627">Porphyrin biosynthesis</keyword>
<dbReference type="InterPro" id="IPR000860">
    <property type="entry name" value="HemC"/>
</dbReference>
<dbReference type="SUPFAM" id="SSF54782">
    <property type="entry name" value="Porphobilinogen deaminase (hydroxymethylbilane synthase), C-terminal domain"/>
    <property type="match status" value="1"/>
</dbReference>
<evidence type="ECO:0000256" key="4">
    <source>
        <dbReference type="ARBA" id="ARBA00022679"/>
    </source>
</evidence>
<comment type="similarity">
    <text evidence="2 7">Belongs to the HMBS family.</text>
</comment>
<accession>A0A895XSR7</accession>
<evidence type="ECO:0000313" key="10">
    <source>
        <dbReference type="EMBL" id="QSB05586.1"/>
    </source>
</evidence>
<protein>
    <recommendedName>
        <fullName evidence="7">Porphobilinogen deaminase</fullName>
        <shortName evidence="7">PBG</shortName>
        <ecNumber evidence="7">2.5.1.61</ecNumber>
    </recommendedName>
    <alternativeName>
        <fullName evidence="7">Hydroxymethylbilane synthase</fullName>
        <shortName evidence="7">HMBS</shortName>
    </alternativeName>
    <alternativeName>
        <fullName evidence="7">Pre-uroporphyrinogen synthase</fullName>
    </alternativeName>
</protein>
<dbReference type="InterPro" id="IPR022419">
    <property type="entry name" value="Porphobilin_deaminase_cofac_BS"/>
</dbReference>
<proteinExistence type="inferred from homology"/>
<dbReference type="InterPro" id="IPR036803">
    <property type="entry name" value="Porphobilinogen_deaminase_C_sf"/>
</dbReference>
<dbReference type="EC" id="2.5.1.61" evidence="7"/>
<evidence type="ECO:0000256" key="6">
    <source>
        <dbReference type="ARBA" id="ARBA00048169"/>
    </source>
</evidence>
<dbReference type="Gene3D" id="3.40.190.10">
    <property type="entry name" value="Periplasmic binding protein-like II"/>
    <property type="match status" value="2"/>
</dbReference>